<evidence type="ECO:0000256" key="1">
    <source>
        <dbReference type="ARBA" id="ARBA00004162"/>
    </source>
</evidence>
<keyword evidence="8" id="KW-1185">Reference proteome</keyword>
<comment type="function">
    <text evidence="6">Binds the cellulose synthase activator, bis-(3'-5') cyclic diguanylic acid (c-di-GMP).</text>
</comment>
<dbReference type="Gene3D" id="2.60.120.260">
    <property type="entry name" value="Galactose-binding domain-like"/>
    <property type="match status" value="2"/>
</dbReference>
<keyword evidence="2 6" id="KW-1003">Cell membrane</keyword>
<comment type="subcellular location">
    <subcellularLocation>
        <location evidence="6">Cell inner membrane</location>
    </subcellularLocation>
    <subcellularLocation>
        <location evidence="1">Cell membrane</location>
        <topology evidence="1">Single-pass membrane protein</topology>
    </subcellularLocation>
</comment>
<sequence>MKQLILILLSFLIAFQVQAETIKVPLSYLLPDDRKPVLRGQWDKISFPLTVLDNQQAENIRIALTLEQSMNMRQATLLLHIGNKPLATVQFDSSQSQKQVIAELTPDHLVQYGNQLTISVNHLLPSTMAVSEQKIEASEATTEILTDKSYFELTYSPKPYDPNLSGFSKLIKSGQFHQHPIRLESASPGYSDASLSVASLLVQGWTLRSHSDKYKFSYFPLSTGSPVSKSDVRLIYGTQTQLLSIPSLPAQLLNEIQGPFLGIHHDVKQKSRVLIVSGRDENELLHAAQHFAAPNFELPAQTYTLVGHYQPIQKAKLISNHKYPIEHFTNQLQFGGTPLTIPLMIPANILVNKEETAQINLLLNHPHIKPGEAAMVVRINGEYANSTPLRTSYWRDSQHYRLTFPMNKLRPGLNTLNIELYGPAQKHHHKEGVSFHPFTASISPTSNVKLGAWVTYLPADKRQTMAKELLVIAAHNGSRSQLTINYPEPSTLSEIWQLISFISLKAREPMPGLLLTTNPTQSRPLNLSFTVGAYQQQATVNLNEEAGYLNQLRRYLLSKMSDADRPESPVNNDFVSPFFQFENNTYSHANSLNLFGQLSALDESGWSRISFNAQSNTEMKNKLDSYLNKDENAKNGAIRQAVPNYRDDIQLARAGFIYHPYLLPLLIFGLIIPLAIFIQRQLGKKS</sequence>
<name>L8JH27_9GAMM</name>
<reference evidence="7 8" key="1">
    <citation type="submission" date="2012-12" db="EMBL/GenBank/DDBJ databases">
        <title>Genome Assembly of Photobacterium sp. AK15.</title>
        <authorList>
            <person name="Khatri I."/>
            <person name="Vaidya B."/>
            <person name="Srinivas T.N.R."/>
            <person name="Subramanian S."/>
            <person name="Pinnaka A."/>
        </authorList>
    </citation>
    <scope>NUCLEOTIDE SEQUENCE [LARGE SCALE GENOMIC DNA]</scope>
    <source>
        <strain evidence="7 8">AK15</strain>
    </source>
</reference>
<evidence type="ECO:0000313" key="8">
    <source>
        <dbReference type="Proteomes" id="UP000011134"/>
    </source>
</evidence>
<comment type="similarity">
    <text evidence="6">Belongs to the AcsB/BcsB family.</text>
</comment>
<evidence type="ECO:0000256" key="3">
    <source>
        <dbReference type="ARBA" id="ARBA00022692"/>
    </source>
</evidence>
<accession>L8JH27</accession>
<organism evidence="7 8">
    <name type="scientific">Photobacterium marinum</name>
    <dbReference type="NCBI Taxonomy" id="1056511"/>
    <lineage>
        <taxon>Bacteria</taxon>
        <taxon>Pseudomonadati</taxon>
        <taxon>Pseudomonadota</taxon>
        <taxon>Gammaproteobacteria</taxon>
        <taxon>Vibrionales</taxon>
        <taxon>Vibrionaceae</taxon>
        <taxon>Photobacterium</taxon>
    </lineage>
</organism>
<evidence type="ECO:0000256" key="4">
    <source>
        <dbReference type="ARBA" id="ARBA00022989"/>
    </source>
</evidence>
<dbReference type="PANTHER" id="PTHR39083:SF1">
    <property type="entry name" value="CYCLIC DI-GMP-BINDING PROTEIN"/>
    <property type="match status" value="1"/>
</dbReference>
<comment type="subunit">
    <text evidence="6">Tightly associated with the cellulose synthase catalytic subunit.</text>
</comment>
<dbReference type="PANTHER" id="PTHR39083">
    <property type="entry name" value="CYCLIC DI-GMP-BINDING PROTEIN"/>
    <property type="match status" value="1"/>
</dbReference>
<keyword evidence="6" id="KW-0973">c-di-GMP</keyword>
<dbReference type="OrthoDB" id="9806702at2"/>
<dbReference type="GO" id="GO:0005886">
    <property type="term" value="C:plasma membrane"/>
    <property type="evidence" value="ECO:0007669"/>
    <property type="project" value="UniProtKB-SubCell"/>
</dbReference>
<keyword evidence="3 6" id="KW-0812">Transmembrane</keyword>
<dbReference type="EMBL" id="AMZO01000006">
    <property type="protein sequence ID" value="ELR66727.1"/>
    <property type="molecule type" value="Genomic_DNA"/>
</dbReference>
<protein>
    <recommendedName>
        <fullName evidence="6">Cyclic di-GMP-binding protein</fullName>
    </recommendedName>
    <alternativeName>
        <fullName evidence="6">Cellulose synthase regulatory subunit</fullName>
    </alternativeName>
</protein>
<dbReference type="Proteomes" id="UP000011134">
    <property type="component" value="Unassembled WGS sequence"/>
</dbReference>
<gene>
    <name evidence="7" type="ORF">C942_04425</name>
</gene>
<evidence type="ECO:0000313" key="7">
    <source>
        <dbReference type="EMBL" id="ELR66727.1"/>
    </source>
</evidence>
<proteinExistence type="inferred from homology"/>
<dbReference type="Pfam" id="PF03170">
    <property type="entry name" value="BcsB"/>
    <property type="match status" value="1"/>
</dbReference>
<dbReference type="PATRIC" id="fig|1056511.3.peg.1254"/>
<keyword evidence="6" id="KW-0997">Cell inner membrane</keyword>
<keyword evidence="6" id="KW-0135">Cellulose biosynthesis</keyword>
<dbReference type="GO" id="GO:0030244">
    <property type="term" value="P:cellulose biosynthetic process"/>
    <property type="evidence" value="ECO:0007669"/>
    <property type="project" value="UniProtKB-KW"/>
</dbReference>
<keyword evidence="5 6" id="KW-0472">Membrane</keyword>
<feature type="transmembrane region" description="Helical" evidence="6">
    <location>
        <begin position="658"/>
        <end position="678"/>
    </location>
</feature>
<evidence type="ECO:0000256" key="5">
    <source>
        <dbReference type="ARBA" id="ARBA00023136"/>
    </source>
</evidence>
<comment type="caution">
    <text evidence="7">The sequence shown here is derived from an EMBL/GenBank/DDBJ whole genome shotgun (WGS) entry which is preliminary data.</text>
</comment>
<dbReference type="RefSeq" id="WP_007463640.1">
    <property type="nucleotide sequence ID" value="NZ_AMZO01000006.1"/>
</dbReference>
<dbReference type="AlphaFoldDB" id="L8JH27"/>
<keyword evidence="4 6" id="KW-1133">Transmembrane helix</keyword>
<dbReference type="InterPro" id="IPR018513">
    <property type="entry name" value="Cell_synthase_bac"/>
</dbReference>
<dbReference type="GO" id="GO:0006011">
    <property type="term" value="P:UDP-alpha-D-glucose metabolic process"/>
    <property type="evidence" value="ECO:0007669"/>
    <property type="project" value="InterPro"/>
</dbReference>
<evidence type="ECO:0000256" key="2">
    <source>
        <dbReference type="ARBA" id="ARBA00022475"/>
    </source>
</evidence>
<dbReference type="UniPathway" id="UPA00694"/>
<comment type="pathway">
    <text evidence="6">Glycan metabolism; bacterial cellulose biosynthesis.</text>
</comment>
<evidence type="ECO:0000256" key="6">
    <source>
        <dbReference type="RuleBase" id="RU365021"/>
    </source>
</evidence>